<accession>A0A8S5T0E4</accession>
<dbReference type="Pfam" id="PF16838">
    <property type="entry name" value="Caud_tail_N"/>
    <property type="match status" value="1"/>
</dbReference>
<dbReference type="InterPro" id="IPR031772">
    <property type="entry name" value="Gp9_N"/>
</dbReference>
<evidence type="ECO:0000259" key="2">
    <source>
        <dbReference type="Pfam" id="PF20934"/>
    </source>
</evidence>
<sequence length="728" mass="81094">MSIGVVNSQFTPQSKIYLLKGLEIDAMNNTFWGAFDTPEKQFNFFINNYDHIAFKNYTYQRKDGTVVVPGVYDDLRLYNYLIYQNGNTGNKAKWIYCFITSLGYLNDNATSISFETDVIQTWRFEIENNFMESYIAYEHRPQYYDNGDGVHRPCINTQPENIEVGTDLISDKQYLIDITQSISFAVIGMTCDMSGKDSFTNPQLGTPSQINYYILPFNRDIGTDITTLKIGSVSGQTVTISGLSKILDAIRKNEKLVGKCVSIVVTNSIPGLVIENGQVVIKRDCFSGEQQGDYQILTYKAKPMNSMIENDLSAFPKTRVYDIPAFIGFTEYTKLYTYPYSYLLISDNNGTTKAFKNELWQDMKNARFICVGSPNSAKINIMPLNYKVNKSDNLYSDLINLENSFESQYETSLPIISDTTALMLQSSRNSMNVGLSNIRRSNETNSAIASATGNALSAQTSLQNNLNLSVTGRNANLASNLNDLQNKSNMINASISAIGGLSGGIASALTGNIGGAVGSLVGAGLGIGQTAMQNQINTKQTNLQNANALSNANAQASANSQSTAIGNQLRQLTTQYQNQTNIQNAMDSYNARVHDAQATADSIVTGSNDLMRQIALDLNTFVLYVYRPTDEYKQKLEKIWNMRGYATNTVDYPNLKSKISWNYIQTVKCNIKGANIDPSDLEKIKRVFDNGITLWHTKNVGDYSKNNGERYSYAQCDKYGNYKEKKVH</sequence>
<dbReference type="EMBL" id="BK032718">
    <property type="protein sequence ID" value="DAF56515.1"/>
    <property type="molecule type" value="Genomic_DNA"/>
</dbReference>
<dbReference type="InterPro" id="IPR048710">
    <property type="entry name" value="Gp9_C"/>
</dbReference>
<proteinExistence type="predicted"/>
<protein>
    <submittedName>
        <fullName evidence="3">Major tail protein</fullName>
    </submittedName>
</protein>
<feature type="domain" description="Tail knob protein gp9 N-terminal" evidence="1">
    <location>
        <begin position="28"/>
        <end position="126"/>
    </location>
</feature>
<evidence type="ECO:0000313" key="3">
    <source>
        <dbReference type="EMBL" id="DAF56515.1"/>
    </source>
</evidence>
<evidence type="ECO:0000259" key="1">
    <source>
        <dbReference type="Pfam" id="PF16838"/>
    </source>
</evidence>
<reference evidence="3" key="1">
    <citation type="journal article" date="2021" name="Proc. Natl. Acad. Sci. U.S.A.">
        <title>A Catalog of Tens of Thousands of Viruses from Human Metagenomes Reveals Hidden Associations with Chronic Diseases.</title>
        <authorList>
            <person name="Tisza M.J."/>
            <person name="Buck C.B."/>
        </authorList>
    </citation>
    <scope>NUCLEOTIDE SEQUENCE</scope>
    <source>
        <strain evidence="3">CtnWS46</strain>
    </source>
</reference>
<feature type="domain" description="Tail knob protein gp9 C-terminal" evidence="2">
    <location>
        <begin position="590"/>
        <end position="708"/>
    </location>
</feature>
<name>A0A8S5T0E4_9CAUD</name>
<dbReference type="Pfam" id="PF20934">
    <property type="entry name" value="phi29_gp9_C"/>
    <property type="match status" value="1"/>
</dbReference>
<organism evidence="3">
    <name type="scientific">Podoviridae sp. ctnWS46</name>
    <dbReference type="NCBI Taxonomy" id="2827747"/>
    <lineage>
        <taxon>Viruses</taxon>
        <taxon>Duplodnaviria</taxon>
        <taxon>Heunggongvirae</taxon>
        <taxon>Uroviricota</taxon>
        <taxon>Caudoviricetes</taxon>
    </lineage>
</organism>